<sequence>MSTVLPTDMAIFTFNCLRVARERSETTGQLTGRTKPITNESPKAGTNPLTTEPSVTSLE</sequence>
<feature type="compositionally biased region" description="Polar residues" evidence="1">
    <location>
        <begin position="26"/>
        <end position="41"/>
    </location>
</feature>
<proteinExistence type="predicted"/>
<dbReference type="AlphaFoldDB" id="A0A0E9WZN7"/>
<accession>A0A0E9WZN7</accession>
<reference evidence="2" key="2">
    <citation type="journal article" date="2015" name="Fish Shellfish Immunol.">
        <title>Early steps in the European eel (Anguilla anguilla)-Vibrio vulnificus interaction in the gills: Role of the RtxA13 toxin.</title>
        <authorList>
            <person name="Callol A."/>
            <person name="Pajuelo D."/>
            <person name="Ebbesson L."/>
            <person name="Teles M."/>
            <person name="MacKenzie S."/>
            <person name="Amaro C."/>
        </authorList>
    </citation>
    <scope>NUCLEOTIDE SEQUENCE</scope>
</reference>
<evidence type="ECO:0000256" key="1">
    <source>
        <dbReference type="SAM" id="MobiDB-lite"/>
    </source>
</evidence>
<organism evidence="2">
    <name type="scientific">Anguilla anguilla</name>
    <name type="common">European freshwater eel</name>
    <name type="synonym">Muraena anguilla</name>
    <dbReference type="NCBI Taxonomy" id="7936"/>
    <lineage>
        <taxon>Eukaryota</taxon>
        <taxon>Metazoa</taxon>
        <taxon>Chordata</taxon>
        <taxon>Craniata</taxon>
        <taxon>Vertebrata</taxon>
        <taxon>Euteleostomi</taxon>
        <taxon>Actinopterygii</taxon>
        <taxon>Neopterygii</taxon>
        <taxon>Teleostei</taxon>
        <taxon>Anguilliformes</taxon>
        <taxon>Anguillidae</taxon>
        <taxon>Anguilla</taxon>
    </lineage>
</organism>
<name>A0A0E9WZN7_ANGAN</name>
<evidence type="ECO:0000313" key="2">
    <source>
        <dbReference type="EMBL" id="JAH94893.1"/>
    </source>
</evidence>
<feature type="region of interest" description="Disordered" evidence="1">
    <location>
        <begin position="23"/>
        <end position="59"/>
    </location>
</feature>
<feature type="compositionally biased region" description="Polar residues" evidence="1">
    <location>
        <begin position="47"/>
        <end position="59"/>
    </location>
</feature>
<dbReference type="EMBL" id="GBXM01013684">
    <property type="protein sequence ID" value="JAH94893.1"/>
    <property type="molecule type" value="Transcribed_RNA"/>
</dbReference>
<reference evidence="2" key="1">
    <citation type="submission" date="2014-11" db="EMBL/GenBank/DDBJ databases">
        <authorList>
            <person name="Amaro Gonzalez C."/>
        </authorList>
    </citation>
    <scope>NUCLEOTIDE SEQUENCE</scope>
</reference>
<protein>
    <submittedName>
        <fullName evidence="2">Uncharacterized protein</fullName>
    </submittedName>
</protein>